<gene>
    <name evidence="2" type="ORF">CDAR_180251</name>
</gene>
<feature type="region of interest" description="Disordered" evidence="1">
    <location>
        <begin position="50"/>
        <end position="93"/>
    </location>
</feature>
<comment type="caution">
    <text evidence="2">The sequence shown here is derived from an EMBL/GenBank/DDBJ whole genome shotgun (WGS) entry which is preliminary data.</text>
</comment>
<accession>A0AAV4PG91</accession>
<dbReference type="Proteomes" id="UP001054837">
    <property type="component" value="Unassembled WGS sequence"/>
</dbReference>
<dbReference type="AlphaFoldDB" id="A0AAV4PG91"/>
<protein>
    <submittedName>
        <fullName evidence="2">Uncharacterized protein</fullName>
    </submittedName>
</protein>
<evidence type="ECO:0000313" key="2">
    <source>
        <dbReference type="EMBL" id="GIX95550.1"/>
    </source>
</evidence>
<proteinExistence type="predicted"/>
<evidence type="ECO:0000256" key="1">
    <source>
        <dbReference type="SAM" id="MobiDB-lite"/>
    </source>
</evidence>
<sequence length="93" mass="10401">MINTLLRPYPANLDVEKPSPSIAAKARFSDREGALFPLSGVASRFVSRRSSDGSAHVMDQLRTNPPQPRGPHVWRSIALRDPAQKSMPRRLHM</sequence>
<organism evidence="2 3">
    <name type="scientific">Caerostris darwini</name>
    <dbReference type="NCBI Taxonomy" id="1538125"/>
    <lineage>
        <taxon>Eukaryota</taxon>
        <taxon>Metazoa</taxon>
        <taxon>Ecdysozoa</taxon>
        <taxon>Arthropoda</taxon>
        <taxon>Chelicerata</taxon>
        <taxon>Arachnida</taxon>
        <taxon>Araneae</taxon>
        <taxon>Araneomorphae</taxon>
        <taxon>Entelegynae</taxon>
        <taxon>Araneoidea</taxon>
        <taxon>Araneidae</taxon>
        <taxon>Caerostris</taxon>
    </lineage>
</organism>
<name>A0AAV4PG91_9ARAC</name>
<reference evidence="2 3" key="1">
    <citation type="submission" date="2021-06" db="EMBL/GenBank/DDBJ databases">
        <title>Caerostris darwini draft genome.</title>
        <authorList>
            <person name="Kono N."/>
            <person name="Arakawa K."/>
        </authorList>
    </citation>
    <scope>NUCLEOTIDE SEQUENCE [LARGE SCALE GENOMIC DNA]</scope>
</reference>
<keyword evidence="3" id="KW-1185">Reference proteome</keyword>
<dbReference type="EMBL" id="BPLQ01002757">
    <property type="protein sequence ID" value="GIX95550.1"/>
    <property type="molecule type" value="Genomic_DNA"/>
</dbReference>
<evidence type="ECO:0000313" key="3">
    <source>
        <dbReference type="Proteomes" id="UP001054837"/>
    </source>
</evidence>